<gene>
    <name evidence="2" type="ORF">SNEC2469_LOCUS9970</name>
</gene>
<evidence type="ECO:0000256" key="1">
    <source>
        <dbReference type="SAM" id="MobiDB-lite"/>
    </source>
</evidence>
<evidence type="ECO:0000313" key="2">
    <source>
        <dbReference type="EMBL" id="CAE7370957.1"/>
    </source>
</evidence>
<feature type="compositionally biased region" description="Acidic residues" evidence="1">
    <location>
        <begin position="384"/>
        <end position="394"/>
    </location>
</feature>
<dbReference type="AlphaFoldDB" id="A0A812QAJ9"/>
<reference evidence="2" key="1">
    <citation type="submission" date="2021-02" db="EMBL/GenBank/DDBJ databases">
        <authorList>
            <person name="Dougan E. K."/>
            <person name="Rhodes N."/>
            <person name="Thang M."/>
            <person name="Chan C."/>
        </authorList>
    </citation>
    <scope>NUCLEOTIDE SEQUENCE</scope>
</reference>
<dbReference type="Proteomes" id="UP000601435">
    <property type="component" value="Unassembled WGS sequence"/>
</dbReference>
<evidence type="ECO:0000313" key="3">
    <source>
        <dbReference type="Proteomes" id="UP000601435"/>
    </source>
</evidence>
<comment type="caution">
    <text evidence="2">The sequence shown here is derived from an EMBL/GenBank/DDBJ whole genome shotgun (WGS) entry which is preliminary data.</text>
</comment>
<protein>
    <submittedName>
        <fullName evidence="2">Uncharacterized protein</fullName>
    </submittedName>
</protein>
<name>A0A812QAJ9_9DINO</name>
<proteinExistence type="predicted"/>
<feature type="compositionally biased region" description="Basic and acidic residues" evidence="1">
    <location>
        <begin position="374"/>
        <end position="383"/>
    </location>
</feature>
<sequence length="394" mass="44458">MNGNWPERTLQSLAAKILGSEGLKMPPDVKCSAGAEAIRLWNCRSDEIKLKRMFFMSALAWFSAHELLEYTLYLRRAPACAAALIAPGDGNESDIQRVLSSMKNEWETVLFMESGARTHALLKSRCRFTDFQNFREIHTMLQQCQYKLTPKAALKKANRSEGASMQAMMSVAVSKNFNMDEIVKPMNSTSAFHHNHDQLNTLSAFMEMKRLSLDILDASTHLWAAQCLGSGELLKINGEFFVTTGRWILCNMIKAAMHCALMSPSARACNQAKFMLYTLHLAPDSLASKIGCGLLLRRGVSEFTLLPYLVETKKILRLPSASLSDLLLSQNVRMPKNTTVACKIRRLLAEDAVKQSCSEKTVQEIIQFLESREEKRKNHKEKDEEKDESEESCF</sequence>
<feature type="region of interest" description="Disordered" evidence="1">
    <location>
        <begin position="374"/>
        <end position="394"/>
    </location>
</feature>
<dbReference type="OrthoDB" id="431540at2759"/>
<accession>A0A812QAJ9</accession>
<dbReference type="EMBL" id="CAJNJA010015932">
    <property type="protein sequence ID" value="CAE7370957.1"/>
    <property type="molecule type" value="Genomic_DNA"/>
</dbReference>
<organism evidence="2 3">
    <name type="scientific">Symbiodinium necroappetens</name>
    <dbReference type="NCBI Taxonomy" id="1628268"/>
    <lineage>
        <taxon>Eukaryota</taxon>
        <taxon>Sar</taxon>
        <taxon>Alveolata</taxon>
        <taxon>Dinophyceae</taxon>
        <taxon>Suessiales</taxon>
        <taxon>Symbiodiniaceae</taxon>
        <taxon>Symbiodinium</taxon>
    </lineage>
</organism>
<keyword evidence="3" id="KW-1185">Reference proteome</keyword>